<proteinExistence type="predicted"/>
<evidence type="ECO:0000313" key="2">
    <source>
        <dbReference type="Proteomes" id="UP000320421"/>
    </source>
</evidence>
<evidence type="ECO:0000313" key="1">
    <source>
        <dbReference type="EMBL" id="QDT24371.1"/>
    </source>
</evidence>
<protein>
    <recommendedName>
        <fullName evidence="3">DUF1819 family protein</fullName>
    </recommendedName>
</protein>
<organism evidence="1 2">
    <name type="scientific">Gimesia chilikensis</name>
    <dbReference type="NCBI Taxonomy" id="2605989"/>
    <lineage>
        <taxon>Bacteria</taxon>
        <taxon>Pseudomonadati</taxon>
        <taxon>Planctomycetota</taxon>
        <taxon>Planctomycetia</taxon>
        <taxon>Planctomycetales</taxon>
        <taxon>Planctomycetaceae</taxon>
        <taxon>Gimesia</taxon>
    </lineage>
</organism>
<dbReference type="InterPro" id="IPR023137">
    <property type="entry name" value="BrxA_sf"/>
</dbReference>
<dbReference type="OrthoDB" id="5499356at2"/>
<accession>A0A517PYB5</accession>
<dbReference type="InterPro" id="IPR014948">
    <property type="entry name" value="BrxA"/>
</dbReference>
<dbReference type="Pfam" id="PF08849">
    <property type="entry name" value="BrxA"/>
    <property type="match status" value="1"/>
</dbReference>
<name>A0A517PYB5_9PLAN</name>
<sequence>MVMTLQGLSMAIKTKPNKEKRLHTTASYTSKILKAGALIGDTKTLLSHWDATSTVTENIDRIQRENIFGKASRSRVKDILRIFQQRYLTEEPVNKALVTLVRRKFPSAALERLLYFHSARADKLLHDSVTKILIPMLEQGLVDINPNEFQRSLTKWVDEGKMTGHWSEITINRVSRSLLAALRDFGVLQGATNKKIAPAFLPIEAFAYIVFYLKLHQPSGVKLLQLPDWKLFFLSSEGVERFLFEAHQLELLEYHVAGSVTRLTFPAETLQEYANVLAQR</sequence>
<dbReference type="EMBL" id="CP036266">
    <property type="protein sequence ID" value="QDT24371.1"/>
    <property type="molecule type" value="Genomic_DNA"/>
</dbReference>
<evidence type="ECO:0008006" key="3">
    <source>
        <dbReference type="Google" id="ProtNLM"/>
    </source>
</evidence>
<dbReference type="Proteomes" id="UP000320421">
    <property type="component" value="Chromosome"/>
</dbReference>
<gene>
    <name evidence="1" type="ORF">HG66A1_62030</name>
</gene>
<dbReference type="Gene3D" id="1.10.3540.10">
    <property type="entry name" value="uncharacterized protein from magnetospirillum magneticum domain"/>
    <property type="match status" value="1"/>
</dbReference>
<dbReference type="AlphaFoldDB" id="A0A517PYB5"/>
<reference evidence="1 2" key="1">
    <citation type="submission" date="2019-02" db="EMBL/GenBank/DDBJ databases">
        <title>Deep-cultivation of Planctomycetes and their phenomic and genomic characterization uncovers novel biology.</title>
        <authorList>
            <person name="Wiegand S."/>
            <person name="Jogler M."/>
            <person name="Boedeker C."/>
            <person name="Pinto D."/>
            <person name="Vollmers J."/>
            <person name="Rivas-Marin E."/>
            <person name="Kohn T."/>
            <person name="Peeters S.H."/>
            <person name="Heuer A."/>
            <person name="Rast P."/>
            <person name="Oberbeckmann S."/>
            <person name="Bunk B."/>
            <person name="Jeske O."/>
            <person name="Meyerdierks A."/>
            <person name="Storesund J.E."/>
            <person name="Kallscheuer N."/>
            <person name="Luecker S."/>
            <person name="Lage O.M."/>
            <person name="Pohl T."/>
            <person name="Merkel B.J."/>
            <person name="Hornburger P."/>
            <person name="Mueller R.-W."/>
            <person name="Bruemmer F."/>
            <person name="Labrenz M."/>
            <person name="Spormann A.M."/>
            <person name="Op den Camp H."/>
            <person name="Overmann J."/>
            <person name="Amann R."/>
            <person name="Jetten M.S.M."/>
            <person name="Mascher T."/>
            <person name="Medema M.H."/>
            <person name="Devos D.P."/>
            <person name="Kaster A.-K."/>
            <person name="Ovreas L."/>
            <person name="Rohde M."/>
            <person name="Galperin M.Y."/>
            <person name="Jogler C."/>
        </authorList>
    </citation>
    <scope>NUCLEOTIDE SEQUENCE [LARGE SCALE GENOMIC DNA]</scope>
    <source>
        <strain evidence="1 2">HG66A1</strain>
    </source>
</reference>
<keyword evidence="2" id="KW-1185">Reference proteome</keyword>